<name>A0A6I8NHK5_ORNAN</name>
<reference evidence="2" key="1">
    <citation type="submission" date="2025-08" db="UniProtKB">
        <authorList>
            <consortium name="Ensembl"/>
        </authorList>
    </citation>
    <scope>IDENTIFICATION</scope>
    <source>
        <strain evidence="2">Glennie</strain>
    </source>
</reference>
<accession>A0A6I8NHK5</accession>
<feature type="compositionally biased region" description="Basic and acidic residues" evidence="1">
    <location>
        <begin position="1"/>
        <end position="15"/>
    </location>
</feature>
<evidence type="ECO:0000313" key="3">
    <source>
        <dbReference type="Proteomes" id="UP000002279"/>
    </source>
</evidence>
<dbReference type="InParanoid" id="A0A6I8NHK5"/>
<dbReference type="AlphaFoldDB" id="A0A6I8NHK5"/>
<dbReference type="PANTHER" id="PTHR16112:SF18">
    <property type="entry name" value="METHYL-CPG-BINDING DOMAIN PROTEIN 5"/>
    <property type="match status" value="1"/>
</dbReference>
<feature type="region of interest" description="Disordered" evidence="1">
    <location>
        <begin position="1"/>
        <end position="23"/>
    </location>
</feature>
<proteinExistence type="predicted"/>
<protein>
    <recommendedName>
        <fullName evidence="4">Methyl-CpG binding domain protein 5</fullName>
    </recommendedName>
</protein>
<organism evidence="2 3">
    <name type="scientific">Ornithorhynchus anatinus</name>
    <name type="common">Duckbill platypus</name>
    <dbReference type="NCBI Taxonomy" id="9258"/>
    <lineage>
        <taxon>Eukaryota</taxon>
        <taxon>Metazoa</taxon>
        <taxon>Chordata</taxon>
        <taxon>Craniata</taxon>
        <taxon>Vertebrata</taxon>
        <taxon>Euteleostomi</taxon>
        <taxon>Mammalia</taxon>
        <taxon>Monotremata</taxon>
        <taxon>Ornithorhynchidae</taxon>
        <taxon>Ornithorhynchus</taxon>
    </lineage>
</organism>
<evidence type="ECO:0008006" key="4">
    <source>
        <dbReference type="Google" id="ProtNLM"/>
    </source>
</evidence>
<dbReference type="Proteomes" id="UP000002279">
    <property type="component" value="Unplaced"/>
</dbReference>
<evidence type="ECO:0000313" key="2">
    <source>
        <dbReference type="Ensembl" id="ENSOANP00000040708.1"/>
    </source>
</evidence>
<reference evidence="2" key="2">
    <citation type="submission" date="2025-09" db="UniProtKB">
        <authorList>
            <consortium name="Ensembl"/>
        </authorList>
    </citation>
    <scope>IDENTIFICATION</scope>
    <source>
        <strain evidence="2">Glennie</strain>
    </source>
</reference>
<evidence type="ECO:0000256" key="1">
    <source>
        <dbReference type="SAM" id="MobiDB-lite"/>
    </source>
</evidence>
<sequence length="37" mass="4043">MNGGKECDGGDKDRSPPAVQVPVGWQRRVDQNGVLYI</sequence>
<dbReference type="GeneTree" id="ENSGT01000000220430"/>
<keyword evidence="3" id="KW-1185">Reference proteome</keyword>
<dbReference type="Ensembl" id="ENSOANT00000070949.1">
    <property type="protein sequence ID" value="ENSOANP00000040708.1"/>
    <property type="gene ID" value="ENSOANG00000050510.1"/>
</dbReference>
<dbReference type="PANTHER" id="PTHR16112">
    <property type="entry name" value="METHYL-CPG BINDING PROTEIN, DROSOPHILA"/>
    <property type="match status" value="1"/>
</dbReference>